<protein>
    <submittedName>
        <fullName evidence="1">Uncharacterized protein</fullName>
    </submittedName>
</protein>
<organism evidence="1 2">
    <name type="scientific">Dictyobacter formicarum</name>
    <dbReference type="NCBI Taxonomy" id="2778368"/>
    <lineage>
        <taxon>Bacteria</taxon>
        <taxon>Bacillati</taxon>
        <taxon>Chloroflexota</taxon>
        <taxon>Ktedonobacteria</taxon>
        <taxon>Ktedonobacterales</taxon>
        <taxon>Dictyobacteraceae</taxon>
        <taxon>Dictyobacter</taxon>
    </lineage>
</organism>
<sequence length="113" mass="12777">MAAHLQKHGVLAKISERVRFARRRFGHYEVIDFLAVLFGYAISGERTLEAFYERLLPFAAPFMALFDRDQLPSRSALSRFLAAVTEAPVGALRTLFIDDLLNRPISHEKQTGA</sequence>
<accession>A0ABQ3VNJ7</accession>
<keyword evidence="2" id="KW-1185">Reference proteome</keyword>
<reference evidence="1 2" key="1">
    <citation type="journal article" date="2021" name="Int. J. Syst. Evol. Microbiol.">
        <title>Reticulibacter mediterranei gen. nov., sp. nov., within the new family Reticulibacteraceae fam. nov., and Ktedonospora formicarum gen. nov., sp. nov., Ktedonobacter robiniae sp. nov., Dictyobacter formicarum sp. nov. and Dictyobacter arantiisoli sp. nov., belonging to the class Ktedonobacteria.</title>
        <authorList>
            <person name="Yabe S."/>
            <person name="Zheng Y."/>
            <person name="Wang C.M."/>
            <person name="Sakai Y."/>
            <person name="Abe K."/>
            <person name="Yokota A."/>
            <person name="Donadio S."/>
            <person name="Cavaletti L."/>
            <person name="Monciardini P."/>
        </authorList>
    </citation>
    <scope>NUCLEOTIDE SEQUENCE [LARGE SCALE GENOMIC DNA]</scope>
    <source>
        <strain evidence="1 2">SOSP1-9</strain>
    </source>
</reference>
<evidence type="ECO:0000313" key="1">
    <source>
        <dbReference type="EMBL" id="GHO87173.1"/>
    </source>
</evidence>
<comment type="caution">
    <text evidence="1">The sequence shown here is derived from an EMBL/GenBank/DDBJ whole genome shotgun (WGS) entry which is preliminary data.</text>
</comment>
<gene>
    <name evidence="1" type="ORF">KSZ_51790</name>
</gene>
<evidence type="ECO:0000313" key="2">
    <source>
        <dbReference type="Proteomes" id="UP000635565"/>
    </source>
</evidence>
<dbReference type="Proteomes" id="UP000635565">
    <property type="component" value="Unassembled WGS sequence"/>
</dbReference>
<name>A0ABQ3VNJ7_9CHLR</name>
<proteinExistence type="predicted"/>
<dbReference type="EMBL" id="BNJJ01000015">
    <property type="protein sequence ID" value="GHO87173.1"/>
    <property type="molecule type" value="Genomic_DNA"/>
</dbReference>
<dbReference type="RefSeq" id="WP_201364744.1">
    <property type="nucleotide sequence ID" value="NZ_BNJJ01000015.1"/>
</dbReference>